<comment type="caution">
    <text evidence="2">The sequence shown here is derived from an EMBL/GenBank/DDBJ whole genome shotgun (WGS) entry which is preliminary data.</text>
</comment>
<dbReference type="EMBL" id="JAPDPJ010000104">
    <property type="protein sequence ID" value="MCW3789382.1"/>
    <property type="molecule type" value="Genomic_DNA"/>
</dbReference>
<dbReference type="AlphaFoldDB" id="A0AAE3M9E5"/>
<dbReference type="RefSeq" id="WP_301192937.1">
    <property type="nucleotide sequence ID" value="NZ_JAPDPJ010000104.1"/>
</dbReference>
<accession>A0AAE3M9E5</accession>
<keyword evidence="3" id="KW-1185">Reference proteome</keyword>
<protein>
    <recommendedName>
        <fullName evidence="1">DUF7678 domain-containing protein</fullName>
    </recommendedName>
</protein>
<dbReference type="Proteomes" id="UP001209229">
    <property type="component" value="Unassembled WGS sequence"/>
</dbReference>
<name>A0AAE3M9E5_9BACT</name>
<proteinExistence type="predicted"/>
<evidence type="ECO:0000259" key="1">
    <source>
        <dbReference type="Pfam" id="PF24726"/>
    </source>
</evidence>
<feature type="domain" description="DUF7678" evidence="1">
    <location>
        <begin position="21"/>
        <end position="87"/>
    </location>
</feature>
<reference evidence="2" key="1">
    <citation type="submission" date="2022-10" db="EMBL/GenBank/DDBJ databases">
        <authorList>
            <person name="Yu W.X."/>
        </authorList>
    </citation>
    <scope>NUCLEOTIDE SEQUENCE</scope>
    <source>
        <strain evidence="2">AAT</strain>
    </source>
</reference>
<organism evidence="2 3">
    <name type="scientific">Plebeiibacterium sediminum</name>
    <dbReference type="NCBI Taxonomy" id="2992112"/>
    <lineage>
        <taxon>Bacteria</taxon>
        <taxon>Pseudomonadati</taxon>
        <taxon>Bacteroidota</taxon>
        <taxon>Bacteroidia</taxon>
        <taxon>Marinilabiliales</taxon>
        <taxon>Marinilabiliaceae</taxon>
        <taxon>Plebeiibacterium</taxon>
    </lineage>
</organism>
<evidence type="ECO:0000313" key="3">
    <source>
        <dbReference type="Proteomes" id="UP001209229"/>
    </source>
</evidence>
<evidence type="ECO:0000313" key="2">
    <source>
        <dbReference type="EMBL" id="MCW3789382.1"/>
    </source>
</evidence>
<sequence length="93" mass="10805">MKQKEVEIKVDSILSEGKNISGRIGNTFAFEAIVNNTNGGYGITNGKVIKLEIYGRFKQNYVLIYDKKWIKKPSKENIIYYNQVMRLLKCRLK</sequence>
<gene>
    <name evidence="2" type="ORF">OM075_23165</name>
</gene>
<dbReference type="Pfam" id="PF24726">
    <property type="entry name" value="DUF7678"/>
    <property type="match status" value="1"/>
</dbReference>
<dbReference type="InterPro" id="IPR056095">
    <property type="entry name" value="DUF7678"/>
</dbReference>